<organism evidence="2 3">
    <name type="scientific">Cyberlindnera jadinii (strain ATCC 18201 / CBS 1600 / BCRC 20928 / JCM 3617 / NBRC 0987 / NRRL Y-1542)</name>
    <name type="common">Torula yeast</name>
    <name type="synonym">Candida utilis</name>
    <dbReference type="NCBI Taxonomy" id="983966"/>
    <lineage>
        <taxon>Eukaryota</taxon>
        <taxon>Fungi</taxon>
        <taxon>Dikarya</taxon>
        <taxon>Ascomycota</taxon>
        <taxon>Saccharomycotina</taxon>
        <taxon>Saccharomycetes</taxon>
        <taxon>Phaffomycetales</taxon>
        <taxon>Phaffomycetaceae</taxon>
        <taxon>Cyberlindnera</taxon>
    </lineage>
</organism>
<sequence>MNARHVLKLKNVATAARIRLPNSRTLAMYNTQSQFRLVNKDVPKEQQQQKQTSGSSKKTTSERPTIYSEGEVETAGPHIRL</sequence>
<dbReference type="AlphaFoldDB" id="A0A0H5CBE5"/>
<evidence type="ECO:0000256" key="1">
    <source>
        <dbReference type="SAM" id="MobiDB-lite"/>
    </source>
</evidence>
<reference evidence="3" key="1">
    <citation type="journal article" date="2015" name="J. Biotechnol.">
        <title>The structure of the Cyberlindnera jadinii genome and its relation to Candida utilis analyzed by the occurrence of single nucleotide polymorphisms.</title>
        <authorList>
            <person name="Rupp O."/>
            <person name="Brinkrolf K."/>
            <person name="Buerth C."/>
            <person name="Kunigo M."/>
            <person name="Schneider J."/>
            <person name="Jaenicke S."/>
            <person name="Goesmann A."/>
            <person name="Puehler A."/>
            <person name="Jaeger K.-E."/>
            <person name="Ernst J.F."/>
        </authorList>
    </citation>
    <scope>NUCLEOTIDE SEQUENCE [LARGE SCALE GENOMIC DNA]</scope>
    <source>
        <strain evidence="3">ATCC 18201 / CBS 1600 / BCRC 20928 / JCM 3617 / NBRC 0987 / NRRL Y-1542</strain>
    </source>
</reference>
<evidence type="ECO:0000313" key="3">
    <source>
        <dbReference type="Proteomes" id="UP000038830"/>
    </source>
</evidence>
<dbReference type="Proteomes" id="UP000038830">
    <property type="component" value="Unassembled WGS sequence"/>
</dbReference>
<feature type="compositionally biased region" description="Low complexity" evidence="1">
    <location>
        <begin position="46"/>
        <end position="58"/>
    </location>
</feature>
<dbReference type="EMBL" id="CDQK01000002">
    <property type="protein sequence ID" value="CEP21544.1"/>
    <property type="molecule type" value="Genomic_DNA"/>
</dbReference>
<protein>
    <submittedName>
        <fullName evidence="2">Uncharacterized protein</fullName>
    </submittedName>
</protein>
<feature type="region of interest" description="Disordered" evidence="1">
    <location>
        <begin position="38"/>
        <end position="81"/>
    </location>
</feature>
<accession>A0A0H5CBE5</accession>
<name>A0A0H5CBE5_CYBJN</name>
<proteinExistence type="predicted"/>
<evidence type="ECO:0000313" key="2">
    <source>
        <dbReference type="EMBL" id="CEP21544.1"/>
    </source>
</evidence>
<gene>
    <name evidence="2" type="ORF">BN1211_1670</name>
</gene>